<dbReference type="Pfam" id="PF08240">
    <property type="entry name" value="ADH_N"/>
    <property type="match status" value="1"/>
</dbReference>
<dbReference type="PANTHER" id="PTHR11695:SF294">
    <property type="entry name" value="RETICULON-4-INTERACTING PROTEIN 1, MITOCHONDRIAL"/>
    <property type="match status" value="1"/>
</dbReference>
<keyword evidence="1" id="KW-0560">Oxidoreductase</keyword>
<dbReference type="InterPro" id="IPR013154">
    <property type="entry name" value="ADH-like_N"/>
</dbReference>
<evidence type="ECO:0000313" key="3">
    <source>
        <dbReference type="EMBL" id="MDQ0996368.1"/>
    </source>
</evidence>
<dbReference type="InterPro" id="IPR050700">
    <property type="entry name" value="YIM1/Zinc_Alcohol_DH_Fams"/>
</dbReference>
<dbReference type="SUPFAM" id="SSF50129">
    <property type="entry name" value="GroES-like"/>
    <property type="match status" value="1"/>
</dbReference>
<evidence type="ECO:0000313" key="4">
    <source>
        <dbReference type="Proteomes" id="UP001237780"/>
    </source>
</evidence>
<gene>
    <name evidence="3" type="ORF">QFZ34_001545</name>
</gene>
<evidence type="ECO:0000256" key="1">
    <source>
        <dbReference type="ARBA" id="ARBA00023002"/>
    </source>
</evidence>
<dbReference type="Proteomes" id="UP001237780">
    <property type="component" value="Unassembled WGS sequence"/>
</dbReference>
<organism evidence="3 4">
    <name type="scientific">Phyllobacterium ifriqiyense</name>
    <dbReference type="NCBI Taxonomy" id="314238"/>
    <lineage>
        <taxon>Bacteria</taxon>
        <taxon>Pseudomonadati</taxon>
        <taxon>Pseudomonadota</taxon>
        <taxon>Alphaproteobacteria</taxon>
        <taxon>Hyphomicrobiales</taxon>
        <taxon>Phyllobacteriaceae</taxon>
        <taxon>Phyllobacterium</taxon>
    </lineage>
</organism>
<dbReference type="SUPFAM" id="SSF51735">
    <property type="entry name" value="NAD(P)-binding Rossmann-fold domains"/>
    <property type="match status" value="1"/>
</dbReference>
<keyword evidence="4" id="KW-1185">Reference proteome</keyword>
<dbReference type="Pfam" id="PF13602">
    <property type="entry name" value="ADH_zinc_N_2"/>
    <property type="match status" value="1"/>
</dbReference>
<dbReference type="SMART" id="SM00829">
    <property type="entry name" value="PKS_ER"/>
    <property type="match status" value="1"/>
</dbReference>
<dbReference type="RefSeq" id="WP_307278807.1">
    <property type="nucleotide sequence ID" value="NZ_JAUSZT010000002.1"/>
</dbReference>
<dbReference type="Gene3D" id="3.40.50.720">
    <property type="entry name" value="NAD(P)-binding Rossmann-like Domain"/>
    <property type="match status" value="1"/>
</dbReference>
<sequence>MKALRIRGYNAAPVIEDVDIPEIGPSEVLVRVTATSLNPLDVKMQLGYMDAFFPVSFPYILGTDLAGTIERTGSRATHWRSGDEVIARVDPGSGGALAEFVIVPSDYLVRAPSSISLTDAAGLATGAGTAWQALHEMADLRPGQTVLVHAGAGGVGSFAIQLARSAGARVIATASGAGLDMVRRLGADQVIDYRNENFAEKVSDVDVVLDPIGGETQQASYGVLRTGGRLLATASPPDGALAKAHNVTATFVFHSSDASRLAKIVKRVDEGALKILVDSQVPLAGAVKAFEHQGSGRAKGKIIVSI</sequence>
<feature type="domain" description="Enoyl reductase (ER)" evidence="2">
    <location>
        <begin position="8"/>
        <end position="304"/>
    </location>
</feature>
<dbReference type="Gene3D" id="3.90.180.10">
    <property type="entry name" value="Medium-chain alcohol dehydrogenases, catalytic domain"/>
    <property type="match status" value="1"/>
</dbReference>
<reference evidence="3 4" key="1">
    <citation type="submission" date="2023-07" db="EMBL/GenBank/DDBJ databases">
        <title>Comparative genomics of wheat-associated soil bacteria to identify genetic determinants of phenazine resistance.</title>
        <authorList>
            <person name="Mouncey N."/>
        </authorList>
    </citation>
    <scope>NUCLEOTIDE SEQUENCE [LARGE SCALE GENOMIC DNA]</scope>
    <source>
        <strain evidence="3 4">W4I11</strain>
    </source>
</reference>
<dbReference type="PANTHER" id="PTHR11695">
    <property type="entry name" value="ALCOHOL DEHYDROGENASE RELATED"/>
    <property type="match status" value="1"/>
</dbReference>
<dbReference type="CDD" id="cd05289">
    <property type="entry name" value="MDR_like_2"/>
    <property type="match status" value="1"/>
</dbReference>
<accession>A0ABU0S9G6</accession>
<dbReference type="InterPro" id="IPR020843">
    <property type="entry name" value="ER"/>
</dbReference>
<proteinExistence type="predicted"/>
<protein>
    <submittedName>
        <fullName evidence="3">NADPH:quinone reductase-like Zn-dependent oxidoreductase</fullName>
    </submittedName>
</protein>
<dbReference type="PROSITE" id="PS01162">
    <property type="entry name" value="QOR_ZETA_CRYSTAL"/>
    <property type="match status" value="1"/>
</dbReference>
<dbReference type="InterPro" id="IPR036291">
    <property type="entry name" value="NAD(P)-bd_dom_sf"/>
</dbReference>
<evidence type="ECO:0000259" key="2">
    <source>
        <dbReference type="SMART" id="SM00829"/>
    </source>
</evidence>
<name>A0ABU0S9G6_9HYPH</name>
<dbReference type="InterPro" id="IPR011032">
    <property type="entry name" value="GroES-like_sf"/>
</dbReference>
<dbReference type="EMBL" id="JAUSZT010000002">
    <property type="protein sequence ID" value="MDQ0996368.1"/>
    <property type="molecule type" value="Genomic_DNA"/>
</dbReference>
<comment type="caution">
    <text evidence="3">The sequence shown here is derived from an EMBL/GenBank/DDBJ whole genome shotgun (WGS) entry which is preliminary data.</text>
</comment>
<dbReference type="InterPro" id="IPR002364">
    <property type="entry name" value="Quin_OxRdtase/zeta-crystal_CS"/>
</dbReference>